<evidence type="ECO:0000256" key="8">
    <source>
        <dbReference type="ARBA" id="ARBA00022917"/>
    </source>
</evidence>
<evidence type="ECO:0000259" key="13">
    <source>
        <dbReference type="SMART" id="SM00836"/>
    </source>
</evidence>
<dbReference type="EC" id="6.1.1.19" evidence="11"/>
<reference evidence="15" key="1">
    <citation type="journal article" date="2020" name="mSystems">
        <title>Genome- and Community-Level Interaction Insights into Carbon Utilization and Element Cycling Functions of Hydrothermarchaeota in Hydrothermal Sediment.</title>
        <authorList>
            <person name="Zhou Z."/>
            <person name="Liu Y."/>
            <person name="Xu W."/>
            <person name="Pan J."/>
            <person name="Luo Z.H."/>
            <person name="Li M."/>
        </authorList>
    </citation>
    <scope>NUCLEOTIDE SEQUENCE [LARGE SCALE GENOMIC DNA]</scope>
    <source>
        <strain evidence="15">HyVt-493</strain>
    </source>
</reference>
<feature type="domain" description="Arginyl tRNA synthetase N-terminal" evidence="14">
    <location>
        <begin position="1"/>
        <end position="87"/>
    </location>
</feature>
<dbReference type="NCBIfam" id="TIGR00456">
    <property type="entry name" value="argS"/>
    <property type="match status" value="1"/>
</dbReference>
<dbReference type="SMART" id="SM00836">
    <property type="entry name" value="DALR_1"/>
    <property type="match status" value="1"/>
</dbReference>
<feature type="short sequence motif" description="'HIGH' region" evidence="11">
    <location>
        <begin position="123"/>
        <end position="133"/>
    </location>
</feature>
<evidence type="ECO:0000256" key="6">
    <source>
        <dbReference type="ARBA" id="ARBA00022741"/>
    </source>
</evidence>
<dbReference type="Proteomes" id="UP000885750">
    <property type="component" value="Unassembled WGS sequence"/>
</dbReference>
<evidence type="ECO:0000256" key="4">
    <source>
        <dbReference type="ARBA" id="ARBA00022490"/>
    </source>
</evidence>
<dbReference type="InterPro" id="IPR008909">
    <property type="entry name" value="DALR_anticod-bd"/>
</dbReference>
<dbReference type="InterPro" id="IPR009080">
    <property type="entry name" value="tRNAsynth_Ia_anticodon-bd"/>
</dbReference>
<dbReference type="SMART" id="SM01016">
    <property type="entry name" value="Arg_tRNA_synt_N"/>
    <property type="match status" value="1"/>
</dbReference>
<organism evidence="15">
    <name type="scientific">Leucothrix mucor</name>
    <dbReference type="NCBI Taxonomy" id="45248"/>
    <lineage>
        <taxon>Bacteria</taxon>
        <taxon>Pseudomonadati</taxon>
        <taxon>Pseudomonadota</taxon>
        <taxon>Gammaproteobacteria</taxon>
        <taxon>Thiotrichales</taxon>
        <taxon>Thiotrichaceae</taxon>
        <taxon>Leucothrix</taxon>
    </lineage>
</organism>
<evidence type="ECO:0000256" key="3">
    <source>
        <dbReference type="ARBA" id="ARBA00011245"/>
    </source>
</evidence>
<dbReference type="Pfam" id="PF00750">
    <property type="entry name" value="tRNA-synt_1d"/>
    <property type="match status" value="1"/>
</dbReference>
<dbReference type="PRINTS" id="PR01038">
    <property type="entry name" value="TRNASYNTHARG"/>
</dbReference>
<evidence type="ECO:0000256" key="2">
    <source>
        <dbReference type="ARBA" id="ARBA00005594"/>
    </source>
</evidence>
<name>A0A7V2SYU3_LEUMU</name>
<dbReference type="PROSITE" id="PS00178">
    <property type="entry name" value="AA_TRNA_LIGASE_I"/>
    <property type="match status" value="1"/>
</dbReference>
<dbReference type="Pfam" id="PF03485">
    <property type="entry name" value="Arg_tRNA_synt_N"/>
    <property type="match status" value="1"/>
</dbReference>
<sequence>MNIRQLLDQHVSAALTSAGATKDTPAVIKQSAKAEFGHYQANGVMGAAKKLQMNPRELATKVLEALDLSDIADKVEIAGPGFLNIHLKPEWLSQQLESALDDDRLNINQVTNPQTVVVDYSGPNLAKEMHVGHLRSTIIGDAIVRVLRFIGHTVIPQNHVGDWGTQFGMLLAHMQSLQASGNELSMQLSDLEGFYREAKQRFDAEPDFAESARDYVVKLQAGDANCLSLWQQFIDISLQHCDAVYQSLNVLLTRADVMPESGYNDDLAQVVADLDSAGLLTEDQGAQCVFLDEFKGKDDKILPAIVQKSNGGYLYATTDLAALRYRHNTLHANRILYFVDARQSLHLNQVFAIAKKADFVPKDTQLEHMAFGTMMGKNGKPFATRDGGTVKLINLLTEAEQRALDLVNKKNPDLDEAERKTVAQAVGIGAVKYADLSKNRSSDYIFNWDTMLSFEGNTAPYLQYAYARIQSIFRKAGEVDQNAPLNLQDAAEKQLAVKLLQLSEAVEVVAKDGTPNILCNYLFELAGNFMTFYEACPILKADNDVKNSRLKLAKLTAQTLKTGLNLLGIKTLERM</sequence>
<dbReference type="SUPFAM" id="SSF55190">
    <property type="entry name" value="Arginyl-tRNA synthetase (ArgRS), N-terminal 'additional' domain"/>
    <property type="match status" value="1"/>
</dbReference>
<dbReference type="InterPro" id="IPR014729">
    <property type="entry name" value="Rossmann-like_a/b/a_fold"/>
</dbReference>
<dbReference type="PANTHER" id="PTHR11956:SF5">
    <property type="entry name" value="ARGININE--TRNA LIGASE, CYTOPLASMIC"/>
    <property type="match status" value="1"/>
</dbReference>
<accession>A0A7V2SYU3</accession>
<dbReference type="GO" id="GO:0006420">
    <property type="term" value="P:arginyl-tRNA aminoacylation"/>
    <property type="evidence" value="ECO:0007669"/>
    <property type="project" value="UniProtKB-UniRule"/>
</dbReference>
<gene>
    <name evidence="11" type="primary">argS</name>
    <name evidence="15" type="ORF">ENJ51_03900</name>
</gene>
<comment type="subunit">
    <text evidence="3 11">Monomer.</text>
</comment>
<evidence type="ECO:0000256" key="12">
    <source>
        <dbReference type="RuleBase" id="RU363038"/>
    </source>
</evidence>
<keyword evidence="6 11" id="KW-0547">Nucleotide-binding</keyword>
<evidence type="ECO:0000256" key="7">
    <source>
        <dbReference type="ARBA" id="ARBA00022840"/>
    </source>
</evidence>
<comment type="catalytic activity">
    <reaction evidence="10 11">
        <text>tRNA(Arg) + L-arginine + ATP = L-arginyl-tRNA(Arg) + AMP + diphosphate</text>
        <dbReference type="Rhea" id="RHEA:20301"/>
        <dbReference type="Rhea" id="RHEA-COMP:9658"/>
        <dbReference type="Rhea" id="RHEA-COMP:9673"/>
        <dbReference type="ChEBI" id="CHEBI:30616"/>
        <dbReference type="ChEBI" id="CHEBI:32682"/>
        <dbReference type="ChEBI" id="CHEBI:33019"/>
        <dbReference type="ChEBI" id="CHEBI:78442"/>
        <dbReference type="ChEBI" id="CHEBI:78513"/>
        <dbReference type="ChEBI" id="CHEBI:456215"/>
        <dbReference type="EC" id="6.1.1.19"/>
    </reaction>
</comment>
<dbReference type="GO" id="GO:0004814">
    <property type="term" value="F:arginine-tRNA ligase activity"/>
    <property type="evidence" value="ECO:0007669"/>
    <property type="project" value="UniProtKB-UniRule"/>
</dbReference>
<protein>
    <recommendedName>
        <fullName evidence="11">Arginine--tRNA ligase</fullName>
        <ecNumber evidence="11">6.1.1.19</ecNumber>
    </recommendedName>
    <alternativeName>
        <fullName evidence="11">Arginyl-tRNA synthetase</fullName>
        <shortName evidence="11">ArgRS</shortName>
    </alternativeName>
</protein>
<dbReference type="HAMAP" id="MF_00123">
    <property type="entry name" value="Arg_tRNA_synth"/>
    <property type="match status" value="1"/>
</dbReference>
<dbReference type="InterPro" id="IPR035684">
    <property type="entry name" value="ArgRS_core"/>
</dbReference>
<dbReference type="Pfam" id="PF05746">
    <property type="entry name" value="DALR_1"/>
    <property type="match status" value="1"/>
</dbReference>
<keyword evidence="4 11" id="KW-0963">Cytoplasm</keyword>
<dbReference type="AlphaFoldDB" id="A0A7V2SYU3"/>
<evidence type="ECO:0000256" key="5">
    <source>
        <dbReference type="ARBA" id="ARBA00022598"/>
    </source>
</evidence>
<dbReference type="Gene3D" id="1.10.730.10">
    <property type="entry name" value="Isoleucyl-tRNA Synthetase, Domain 1"/>
    <property type="match status" value="1"/>
</dbReference>
<dbReference type="GO" id="GO:0005737">
    <property type="term" value="C:cytoplasm"/>
    <property type="evidence" value="ECO:0007669"/>
    <property type="project" value="UniProtKB-SubCell"/>
</dbReference>
<dbReference type="Gene3D" id="3.30.1360.70">
    <property type="entry name" value="Arginyl tRNA synthetase N-terminal domain"/>
    <property type="match status" value="1"/>
</dbReference>
<comment type="similarity">
    <text evidence="2 11 12">Belongs to the class-I aminoacyl-tRNA synthetase family.</text>
</comment>
<evidence type="ECO:0000256" key="11">
    <source>
        <dbReference type="HAMAP-Rule" id="MF_00123"/>
    </source>
</evidence>
<comment type="caution">
    <text evidence="15">The sequence shown here is derived from an EMBL/GenBank/DDBJ whole genome shotgun (WGS) entry which is preliminary data.</text>
</comment>
<feature type="domain" description="DALR anticodon binding" evidence="13">
    <location>
        <begin position="462"/>
        <end position="575"/>
    </location>
</feature>
<dbReference type="InterPro" id="IPR001278">
    <property type="entry name" value="Arg-tRNA-ligase"/>
</dbReference>
<dbReference type="CDD" id="cd00671">
    <property type="entry name" value="ArgRS_core"/>
    <property type="match status" value="1"/>
</dbReference>
<dbReference type="CDD" id="cd07956">
    <property type="entry name" value="Anticodon_Ia_Arg"/>
    <property type="match status" value="1"/>
</dbReference>
<dbReference type="PANTHER" id="PTHR11956">
    <property type="entry name" value="ARGINYL-TRNA SYNTHETASE"/>
    <property type="match status" value="1"/>
</dbReference>
<evidence type="ECO:0000256" key="1">
    <source>
        <dbReference type="ARBA" id="ARBA00004496"/>
    </source>
</evidence>
<evidence type="ECO:0000256" key="10">
    <source>
        <dbReference type="ARBA" id="ARBA00049339"/>
    </source>
</evidence>
<dbReference type="InterPro" id="IPR001412">
    <property type="entry name" value="aa-tRNA-synth_I_CS"/>
</dbReference>
<dbReference type="Gene3D" id="3.40.50.620">
    <property type="entry name" value="HUPs"/>
    <property type="match status" value="1"/>
</dbReference>
<keyword evidence="9 11" id="KW-0030">Aminoacyl-tRNA synthetase</keyword>
<dbReference type="FunFam" id="3.40.50.620:FF:000030">
    <property type="entry name" value="Arginine--tRNA ligase"/>
    <property type="match status" value="1"/>
</dbReference>
<evidence type="ECO:0000259" key="14">
    <source>
        <dbReference type="SMART" id="SM01016"/>
    </source>
</evidence>
<dbReference type="EMBL" id="DRMS01000154">
    <property type="protein sequence ID" value="HFC91934.1"/>
    <property type="molecule type" value="Genomic_DNA"/>
</dbReference>
<dbReference type="InterPro" id="IPR036695">
    <property type="entry name" value="Arg-tRNA-synth_N_sf"/>
</dbReference>
<keyword evidence="7 11" id="KW-0067">ATP-binding</keyword>
<keyword evidence="5 11" id="KW-0436">Ligase</keyword>
<evidence type="ECO:0000256" key="9">
    <source>
        <dbReference type="ARBA" id="ARBA00023146"/>
    </source>
</evidence>
<comment type="subcellular location">
    <subcellularLocation>
        <location evidence="1 11">Cytoplasm</location>
    </subcellularLocation>
</comment>
<dbReference type="FunFam" id="1.10.730.10:FF:000008">
    <property type="entry name" value="Arginine--tRNA ligase"/>
    <property type="match status" value="1"/>
</dbReference>
<dbReference type="GO" id="GO:0005524">
    <property type="term" value="F:ATP binding"/>
    <property type="evidence" value="ECO:0007669"/>
    <property type="project" value="UniProtKB-UniRule"/>
</dbReference>
<dbReference type="SUPFAM" id="SSF47323">
    <property type="entry name" value="Anticodon-binding domain of a subclass of class I aminoacyl-tRNA synthetases"/>
    <property type="match status" value="1"/>
</dbReference>
<keyword evidence="8 11" id="KW-0648">Protein biosynthesis</keyword>
<evidence type="ECO:0000313" key="15">
    <source>
        <dbReference type="EMBL" id="HFC91934.1"/>
    </source>
</evidence>
<dbReference type="InterPro" id="IPR005148">
    <property type="entry name" value="Arg-tRNA-synth_N"/>
</dbReference>
<dbReference type="SUPFAM" id="SSF52374">
    <property type="entry name" value="Nucleotidylyl transferase"/>
    <property type="match status" value="1"/>
</dbReference>
<proteinExistence type="inferred from homology"/>